<proteinExistence type="inferred from homology"/>
<name>A0A8J5TGI0_ZIZPA</name>
<protein>
    <recommendedName>
        <fullName evidence="4">Vesicle-fusing ATPase</fullName>
        <ecNumber evidence="4">3.6.4.6</ecNumber>
    </recommendedName>
</protein>
<keyword evidence="4" id="KW-0931">ER-Golgi transport</keyword>
<dbReference type="GO" id="GO:0046872">
    <property type="term" value="F:metal ion binding"/>
    <property type="evidence" value="ECO:0007669"/>
    <property type="project" value="UniProtKB-UniRule"/>
</dbReference>
<dbReference type="GO" id="GO:0035494">
    <property type="term" value="P:SNARE complex disassembly"/>
    <property type="evidence" value="ECO:0007669"/>
    <property type="project" value="InterPro"/>
</dbReference>
<comment type="cofactor">
    <cofactor evidence="4">
        <name>Mg(2+)</name>
        <dbReference type="ChEBI" id="CHEBI:18420"/>
    </cofactor>
    <text evidence="4">Binds 1 Mg(2+) ion per subunit.</text>
</comment>
<dbReference type="InterPro" id="IPR039812">
    <property type="entry name" value="Vesicle-fus_ATPase"/>
</dbReference>
<organism evidence="5 6">
    <name type="scientific">Zizania palustris</name>
    <name type="common">Northern wild rice</name>
    <dbReference type="NCBI Taxonomy" id="103762"/>
    <lineage>
        <taxon>Eukaryota</taxon>
        <taxon>Viridiplantae</taxon>
        <taxon>Streptophyta</taxon>
        <taxon>Embryophyta</taxon>
        <taxon>Tracheophyta</taxon>
        <taxon>Spermatophyta</taxon>
        <taxon>Magnoliopsida</taxon>
        <taxon>Liliopsida</taxon>
        <taxon>Poales</taxon>
        <taxon>Poaceae</taxon>
        <taxon>BOP clade</taxon>
        <taxon>Oryzoideae</taxon>
        <taxon>Oryzeae</taxon>
        <taxon>Zizaniinae</taxon>
        <taxon>Zizania</taxon>
    </lineage>
</organism>
<dbReference type="EC" id="3.6.4.6" evidence="4"/>
<dbReference type="GO" id="GO:0043001">
    <property type="term" value="P:Golgi to plasma membrane protein transport"/>
    <property type="evidence" value="ECO:0007669"/>
    <property type="project" value="TreeGrafter"/>
</dbReference>
<reference evidence="5" key="1">
    <citation type="journal article" date="2021" name="bioRxiv">
        <title>Whole Genome Assembly and Annotation of Northern Wild Rice, Zizania palustris L., Supports a Whole Genome Duplication in the Zizania Genus.</title>
        <authorList>
            <person name="Haas M."/>
            <person name="Kono T."/>
            <person name="Macchietto M."/>
            <person name="Millas R."/>
            <person name="McGilp L."/>
            <person name="Shao M."/>
            <person name="Duquette J."/>
            <person name="Hirsch C.N."/>
            <person name="Kimball J."/>
        </authorList>
    </citation>
    <scope>NUCLEOTIDE SEQUENCE</scope>
    <source>
        <tissue evidence="5">Fresh leaf tissue</tissue>
    </source>
</reference>
<dbReference type="GO" id="GO:0005524">
    <property type="term" value="F:ATP binding"/>
    <property type="evidence" value="ECO:0007669"/>
    <property type="project" value="UniProtKB-UniRule"/>
</dbReference>
<gene>
    <name evidence="5" type="ORF">GUJ93_ZPchr0015g6881</name>
</gene>
<evidence type="ECO:0000313" key="6">
    <source>
        <dbReference type="Proteomes" id="UP000729402"/>
    </source>
</evidence>
<keyword evidence="4" id="KW-0653">Protein transport</keyword>
<dbReference type="PANTHER" id="PTHR23078:SF3">
    <property type="entry name" value="VESICLE-FUSING ATPASE"/>
    <property type="match status" value="1"/>
</dbReference>
<reference evidence="5" key="2">
    <citation type="submission" date="2021-02" db="EMBL/GenBank/DDBJ databases">
        <authorList>
            <person name="Kimball J.A."/>
            <person name="Haas M.W."/>
            <person name="Macchietto M."/>
            <person name="Kono T."/>
            <person name="Duquette J."/>
            <person name="Shao M."/>
        </authorList>
    </citation>
    <scope>NUCLEOTIDE SEQUENCE</scope>
    <source>
        <tissue evidence="5">Fresh leaf tissue</tissue>
    </source>
</reference>
<dbReference type="OrthoDB" id="1708752at2759"/>
<keyword evidence="4" id="KW-0460">Magnesium</keyword>
<sequence length="93" mass="10111">MTRSLTEGNTSATLFQDTGFPPIASKVFPHVVNKLGIKHVKGILLYGPLVVAKLLNGNEPKIVNGPEVLSKFVGESEKNARDLFADAQNDHRI</sequence>
<dbReference type="GO" id="GO:0006891">
    <property type="term" value="P:intra-Golgi vesicle-mediated transport"/>
    <property type="evidence" value="ECO:0007669"/>
    <property type="project" value="TreeGrafter"/>
</dbReference>
<comment type="caution">
    <text evidence="5">The sequence shown here is derived from an EMBL/GenBank/DDBJ whole genome shotgun (WGS) entry which is preliminary data.</text>
</comment>
<evidence type="ECO:0000256" key="1">
    <source>
        <dbReference type="ARBA" id="ARBA00006914"/>
    </source>
</evidence>
<dbReference type="AlphaFoldDB" id="A0A8J5TGI0"/>
<keyword evidence="4" id="KW-0378">Hydrolase</keyword>
<accession>A0A8J5TGI0</accession>
<keyword evidence="4" id="KW-0479">Metal-binding</keyword>
<keyword evidence="2 4" id="KW-0547">Nucleotide-binding</keyword>
<comment type="catalytic activity">
    <reaction evidence="4">
        <text>ATP + H2O = ADP + phosphate + H(+)</text>
        <dbReference type="Rhea" id="RHEA:13065"/>
        <dbReference type="ChEBI" id="CHEBI:15377"/>
        <dbReference type="ChEBI" id="CHEBI:15378"/>
        <dbReference type="ChEBI" id="CHEBI:30616"/>
        <dbReference type="ChEBI" id="CHEBI:43474"/>
        <dbReference type="ChEBI" id="CHEBI:456216"/>
        <dbReference type="EC" id="3.6.4.6"/>
    </reaction>
</comment>
<keyword evidence="3 4" id="KW-0067">ATP-binding</keyword>
<evidence type="ECO:0000256" key="2">
    <source>
        <dbReference type="ARBA" id="ARBA00022741"/>
    </source>
</evidence>
<evidence type="ECO:0000256" key="4">
    <source>
        <dbReference type="RuleBase" id="RU367045"/>
    </source>
</evidence>
<keyword evidence="4" id="KW-0963">Cytoplasm</keyword>
<comment type="function">
    <text evidence="4">Required for vesicle-mediated transport. Catalyzes the fusion of transport vesicles within the Golgi cisternae. Is also required for transport from the endoplasmic reticulum to the Golgi stack. Seems to function as a fusion protein required for the delivery of cargo proteins to all compartments of the Golgi stack independent of vesicle origin.</text>
</comment>
<dbReference type="PANTHER" id="PTHR23078">
    <property type="entry name" value="VESICULAR-FUSION PROTEIN NSF"/>
    <property type="match status" value="1"/>
</dbReference>
<comment type="subcellular location">
    <subcellularLocation>
        <location evidence="4">Cytoplasm</location>
    </subcellularLocation>
</comment>
<evidence type="ECO:0000256" key="3">
    <source>
        <dbReference type="ARBA" id="ARBA00022840"/>
    </source>
</evidence>
<keyword evidence="6" id="KW-1185">Reference proteome</keyword>
<dbReference type="Proteomes" id="UP000729402">
    <property type="component" value="Unassembled WGS sequence"/>
</dbReference>
<evidence type="ECO:0000313" key="5">
    <source>
        <dbReference type="EMBL" id="KAG8083485.1"/>
    </source>
</evidence>
<dbReference type="GO" id="GO:0005795">
    <property type="term" value="C:Golgi stack"/>
    <property type="evidence" value="ECO:0007669"/>
    <property type="project" value="TreeGrafter"/>
</dbReference>
<dbReference type="GO" id="GO:0016887">
    <property type="term" value="F:ATP hydrolysis activity"/>
    <property type="evidence" value="ECO:0007669"/>
    <property type="project" value="InterPro"/>
</dbReference>
<dbReference type="EMBL" id="JAAALK010000085">
    <property type="protein sequence ID" value="KAG8083485.1"/>
    <property type="molecule type" value="Genomic_DNA"/>
</dbReference>
<keyword evidence="4" id="KW-0813">Transport</keyword>
<comment type="similarity">
    <text evidence="1 4">Belongs to the AAA ATPase family.</text>
</comment>